<dbReference type="EMBL" id="CP023737">
    <property type="protein sequence ID" value="ATQ67299.1"/>
    <property type="molecule type" value="Genomic_DNA"/>
</dbReference>
<dbReference type="FunFam" id="2.20.25.10:FF:000002">
    <property type="entry name" value="UPF0434 protein YcaR"/>
    <property type="match status" value="1"/>
</dbReference>
<dbReference type="KEGG" id="mtw:CQW49_04865"/>
<accession>A0A2D2CXB4</accession>
<evidence type="ECO:0000313" key="3">
    <source>
        <dbReference type="EMBL" id="ATQ67299.1"/>
    </source>
</evidence>
<reference evidence="4" key="1">
    <citation type="submission" date="2017-10" db="EMBL/GenBank/DDBJ databases">
        <title>Completed PacBio SMRT sequence of Methylosinus trichosporium OB3b reveals presence of a third large plasmid.</title>
        <authorList>
            <person name="Charles T.C."/>
            <person name="Lynch M.D.J."/>
            <person name="Heil J.R."/>
            <person name="Cheng J."/>
        </authorList>
    </citation>
    <scope>NUCLEOTIDE SEQUENCE [LARGE SCALE GENOMIC DNA]</scope>
    <source>
        <strain evidence="4">OB3b</strain>
    </source>
</reference>
<keyword evidence="4" id="KW-1185">Reference proteome</keyword>
<dbReference type="AlphaFoldDB" id="A0A2D2CXB4"/>
<dbReference type="GO" id="GO:0005829">
    <property type="term" value="C:cytosol"/>
    <property type="evidence" value="ECO:0007669"/>
    <property type="project" value="TreeGrafter"/>
</dbReference>
<dbReference type="PANTHER" id="PTHR33505:SF4">
    <property type="entry name" value="PROTEIN PREY, MITOCHONDRIAL"/>
    <property type="match status" value="1"/>
</dbReference>
<dbReference type="PANTHER" id="PTHR33505">
    <property type="entry name" value="ZGC:162634"/>
    <property type="match status" value="1"/>
</dbReference>
<organism evidence="3 4">
    <name type="scientific">Methylosinus trichosporium (strain ATCC 35070 / NCIMB 11131 / UNIQEM 75 / OB3b)</name>
    <dbReference type="NCBI Taxonomy" id="595536"/>
    <lineage>
        <taxon>Bacteria</taxon>
        <taxon>Pseudomonadati</taxon>
        <taxon>Pseudomonadota</taxon>
        <taxon>Alphaproteobacteria</taxon>
        <taxon>Hyphomicrobiales</taxon>
        <taxon>Methylocystaceae</taxon>
        <taxon>Methylosinus</taxon>
    </lineage>
</organism>
<dbReference type="SUPFAM" id="SSF158997">
    <property type="entry name" value="Trm112p-like"/>
    <property type="match status" value="1"/>
</dbReference>
<evidence type="ECO:0000313" key="4">
    <source>
        <dbReference type="Proteomes" id="UP000230709"/>
    </source>
</evidence>
<dbReference type="RefSeq" id="WP_003610688.1">
    <property type="nucleotide sequence ID" value="NZ_ADVE02000001.1"/>
</dbReference>
<name>A0A2D2CXB4_METT3</name>
<dbReference type="STRING" id="595536.GCA_000178815_04187"/>
<evidence type="ECO:0000256" key="2">
    <source>
        <dbReference type="SAM" id="MobiDB-lite"/>
    </source>
</evidence>
<comment type="similarity">
    <text evidence="1">Belongs to the UPF0434 family.</text>
</comment>
<gene>
    <name evidence="3" type="ORF">CQW49_04865</name>
</gene>
<proteinExistence type="inferred from homology"/>
<sequence>MMEDADKQSEPADEAPAPEATKVDPRLLEILVCPLTKSTLEYDAARQELISRPARLAYPIRDGIPIMLPEEARRID</sequence>
<dbReference type="HAMAP" id="MF_01187">
    <property type="entry name" value="UPF0434"/>
    <property type="match status" value="1"/>
</dbReference>
<dbReference type="Pfam" id="PF03966">
    <property type="entry name" value="Trm112p"/>
    <property type="match status" value="1"/>
</dbReference>
<dbReference type="InterPro" id="IPR005651">
    <property type="entry name" value="Trm112-like"/>
</dbReference>
<evidence type="ECO:0000256" key="1">
    <source>
        <dbReference type="HAMAP-Rule" id="MF_01187"/>
    </source>
</evidence>
<feature type="compositionally biased region" description="Basic and acidic residues" evidence="2">
    <location>
        <begin position="1"/>
        <end position="10"/>
    </location>
</feature>
<dbReference type="Proteomes" id="UP000230709">
    <property type="component" value="Chromosome"/>
</dbReference>
<feature type="region of interest" description="Disordered" evidence="2">
    <location>
        <begin position="1"/>
        <end position="23"/>
    </location>
</feature>
<protein>
    <recommendedName>
        <fullName evidence="1">UPF0434 protein CQW49_04865</fullName>
    </recommendedName>
</protein>
<dbReference type="Gene3D" id="2.20.25.10">
    <property type="match status" value="1"/>
</dbReference>